<evidence type="ECO:0000256" key="3">
    <source>
        <dbReference type="SAM" id="Coils"/>
    </source>
</evidence>
<gene>
    <name evidence="7" type="ORF">QC818_05750</name>
</gene>
<feature type="transmembrane region" description="Helical" evidence="5">
    <location>
        <begin position="121"/>
        <end position="138"/>
    </location>
</feature>
<dbReference type="InterPro" id="IPR000160">
    <property type="entry name" value="GGDEF_dom"/>
</dbReference>
<keyword evidence="5" id="KW-1133">Transmembrane helix</keyword>
<keyword evidence="7" id="KW-0808">Transferase</keyword>
<reference evidence="7 8" key="1">
    <citation type="submission" date="2023-04" db="EMBL/GenBank/DDBJ databases">
        <title>A long-awaited taxogenomic arrangement of the family Halomonadaceae.</title>
        <authorList>
            <person name="De La Haba R."/>
            <person name="Chuvochina M."/>
            <person name="Wittouck S."/>
            <person name="Arahal D.R."/>
            <person name="Sanchez-Porro C."/>
            <person name="Hugenholtz P."/>
            <person name="Ventosa A."/>
        </authorList>
    </citation>
    <scope>NUCLEOTIDE SEQUENCE [LARGE SCALE GENOMIC DNA]</scope>
    <source>
        <strain evidence="7 8">DSM 23530</strain>
    </source>
</reference>
<feature type="transmembrane region" description="Helical" evidence="5">
    <location>
        <begin position="35"/>
        <end position="58"/>
    </location>
</feature>
<dbReference type="EC" id="2.7.7.65" evidence="1"/>
<keyword evidence="8" id="KW-1185">Reference proteome</keyword>
<evidence type="ECO:0000256" key="1">
    <source>
        <dbReference type="ARBA" id="ARBA00012528"/>
    </source>
</evidence>
<evidence type="ECO:0000313" key="8">
    <source>
        <dbReference type="Proteomes" id="UP001264519"/>
    </source>
</evidence>
<evidence type="ECO:0000313" key="7">
    <source>
        <dbReference type="EMBL" id="MDR5866287.1"/>
    </source>
</evidence>
<evidence type="ECO:0000259" key="6">
    <source>
        <dbReference type="PROSITE" id="PS50887"/>
    </source>
</evidence>
<feature type="compositionally biased region" description="Low complexity" evidence="4">
    <location>
        <begin position="392"/>
        <end position="427"/>
    </location>
</feature>
<dbReference type="PANTHER" id="PTHR45138:SF9">
    <property type="entry name" value="DIGUANYLATE CYCLASE DGCM-RELATED"/>
    <property type="match status" value="1"/>
</dbReference>
<proteinExistence type="predicted"/>
<protein>
    <recommendedName>
        <fullName evidence="1">diguanylate cyclase</fullName>
        <ecNumber evidence="1">2.7.7.65</ecNumber>
    </recommendedName>
</protein>
<feature type="transmembrane region" description="Helical" evidence="5">
    <location>
        <begin position="64"/>
        <end position="85"/>
    </location>
</feature>
<dbReference type="EMBL" id="JARWAK010000003">
    <property type="protein sequence ID" value="MDR5866287.1"/>
    <property type="molecule type" value="Genomic_DNA"/>
</dbReference>
<dbReference type="Pfam" id="PF00990">
    <property type="entry name" value="GGDEF"/>
    <property type="match status" value="1"/>
</dbReference>
<dbReference type="InterPro" id="IPR043128">
    <property type="entry name" value="Rev_trsase/Diguanyl_cyclase"/>
</dbReference>
<dbReference type="CDD" id="cd01949">
    <property type="entry name" value="GGDEF"/>
    <property type="match status" value="1"/>
</dbReference>
<feature type="region of interest" description="Disordered" evidence="4">
    <location>
        <begin position="391"/>
        <end position="434"/>
    </location>
</feature>
<feature type="domain" description="GGDEF" evidence="6">
    <location>
        <begin position="261"/>
        <end position="394"/>
    </location>
</feature>
<evidence type="ECO:0000256" key="4">
    <source>
        <dbReference type="SAM" id="MobiDB-lite"/>
    </source>
</evidence>
<comment type="caution">
    <text evidence="7">The sequence shown here is derived from an EMBL/GenBank/DDBJ whole genome shotgun (WGS) entry which is preliminary data.</text>
</comment>
<dbReference type="InterPro" id="IPR050469">
    <property type="entry name" value="Diguanylate_Cyclase"/>
</dbReference>
<evidence type="ECO:0000256" key="2">
    <source>
        <dbReference type="ARBA" id="ARBA00034247"/>
    </source>
</evidence>
<feature type="transmembrane region" description="Helical" evidence="5">
    <location>
        <begin position="92"/>
        <end position="115"/>
    </location>
</feature>
<keyword evidence="7" id="KW-0548">Nucleotidyltransferase</keyword>
<organism evidence="7 8">
    <name type="scientific">Halomonas koreensis</name>
    <dbReference type="NCBI Taxonomy" id="245385"/>
    <lineage>
        <taxon>Bacteria</taxon>
        <taxon>Pseudomonadati</taxon>
        <taxon>Pseudomonadota</taxon>
        <taxon>Gammaproteobacteria</taxon>
        <taxon>Oceanospirillales</taxon>
        <taxon>Halomonadaceae</taxon>
        <taxon>Halomonas</taxon>
    </lineage>
</organism>
<dbReference type="SUPFAM" id="SSF55073">
    <property type="entry name" value="Nucleotide cyclase"/>
    <property type="match status" value="1"/>
</dbReference>
<evidence type="ECO:0000256" key="5">
    <source>
        <dbReference type="SAM" id="Phobius"/>
    </source>
</evidence>
<sequence length="434" mass="47428">MTATRHALTPWGGEFRDAGLEAGFRDAIRDDAADLLRTAMLVAAALFVLLGIADLALLGATPSFMMLLGLRLLVAAACLLTWWTIRRRPGCVFAFSPLNPVIWLGCTVIILMVPLRPDTSGLHAPAAAVTVMALYLFVPNRIPWMIAANLYLTLGFLAALALWARVPGSVILSQLVILGFVNLVGLLTARRLARLQRQQYASLLDERAFNRQLQAEIRERRRLEQRLRHLAGTDELTGLDNRRRFFERADRALRRSRRSGGPLTLCMIDLDHFKRLNDRHGHDAGDSILALVAQRCRDHLREIDIIGRFGGEEFVLALPDTDLDQAREIAERLRGCIAGLPHPARRDGERLTATLGLARVRPGEETLAPALKRADTALYRGKADGRNRVTIDAEATAADSEAPAAPRDDAGPAIPQAPGPAEALPAGGPLGDPP</sequence>
<dbReference type="Proteomes" id="UP001264519">
    <property type="component" value="Unassembled WGS sequence"/>
</dbReference>
<dbReference type="RefSeq" id="WP_309651889.1">
    <property type="nucleotide sequence ID" value="NZ_JARWAK010000003.1"/>
</dbReference>
<feature type="transmembrane region" description="Helical" evidence="5">
    <location>
        <begin position="145"/>
        <end position="164"/>
    </location>
</feature>
<keyword evidence="5" id="KW-0812">Transmembrane</keyword>
<dbReference type="InterPro" id="IPR029787">
    <property type="entry name" value="Nucleotide_cyclase"/>
</dbReference>
<dbReference type="PROSITE" id="PS50887">
    <property type="entry name" value="GGDEF"/>
    <property type="match status" value="1"/>
</dbReference>
<accession>A0ABU1G034</accession>
<dbReference type="SMART" id="SM00267">
    <property type="entry name" value="GGDEF"/>
    <property type="match status" value="1"/>
</dbReference>
<dbReference type="Gene3D" id="3.30.70.270">
    <property type="match status" value="1"/>
</dbReference>
<feature type="transmembrane region" description="Helical" evidence="5">
    <location>
        <begin position="170"/>
        <end position="189"/>
    </location>
</feature>
<comment type="catalytic activity">
    <reaction evidence="2">
        <text>2 GTP = 3',3'-c-di-GMP + 2 diphosphate</text>
        <dbReference type="Rhea" id="RHEA:24898"/>
        <dbReference type="ChEBI" id="CHEBI:33019"/>
        <dbReference type="ChEBI" id="CHEBI:37565"/>
        <dbReference type="ChEBI" id="CHEBI:58805"/>
        <dbReference type="EC" id="2.7.7.65"/>
    </reaction>
</comment>
<keyword evidence="3" id="KW-0175">Coiled coil</keyword>
<keyword evidence="5" id="KW-0472">Membrane</keyword>
<dbReference type="NCBIfam" id="TIGR00254">
    <property type="entry name" value="GGDEF"/>
    <property type="match status" value="1"/>
</dbReference>
<feature type="coiled-coil region" evidence="3">
    <location>
        <begin position="206"/>
        <end position="233"/>
    </location>
</feature>
<dbReference type="GO" id="GO:0052621">
    <property type="term" value="F:diguanylate cyclase activity"/>
    <property type="evidence" value="ECO:0007669"/>
    <property type="project" value="UniProtKB-EC"/>
</dbReference>
<dbReference type="PANTHER" id="PTHR45138">
    <property type="entry name" value="REGULATORY COMPONENTS OF SENSORY TRANSDUCTION SYSTEM"/>
    <property type="match status" value="1"/>
</dbReference>
<name>A0ABU1G034_9GAMM</name>